<evidence type="ECO:0000313" key="2">
    <source>
        <dbReference type="EMBL" id="KAF5919251.1"/>
    </source>
</evidence>
<accession>A0A7J7EU96</accession>
<feature type="region of interest" description="Disordered" evidence="1">
    <location>
        <begin position="33"/>
        <end position="85"/>
    </location>
</feature>
<gene>
    <name evidence="2" type="ORF">HPG69_003891</name>
</gene>
<dbReference type="EMBL" id="JACDTQ010002401">
    <property type="protein sequence ID" value="KAF5919251.1"/>
    <property type="molecule type" value="Genomic_DNA"/>
</dbReference>
<evidence type="ECO:0000256" key="1">
    <source>
        <dbReference type="SAM" id="MobiDB-lite"/>
    </source>
</evidence>
<name>A0A7J7EU96_DICBM</name>
<proteinExistence type="predicted"/>
<evidence type="ECO:0000313" key="3">
    <source>
        <dbReference type="Proteomes" id="UP000551758"/>
    </source>
</evidence>
<organism evidence="2 3">
    <name type="scientific">Diceros bicornis minor</name>
    <name type="common">South-central black rhinoceros</name>
    <dbReference type="NCBI Taxonomy" id="77932"/>
    <lineage>
        <taxon>Eukaryota</taxon>
        <taxon>Metazoa</taxon>
        <taxon>Chordata</taxon>
        <taxon>Craniata</taxon>
        <taxon>Vertebrata</taxon>
        <taxon>Euteleostomi</taxon>
        <taxon>Mammalia</taxon>
        <taxon>Eutheria</taxon>
        <taxon>Laurasiatheria</taxon>
        <taxon>Perissodactyla</taxon>
        <taxon>Rhinocerotidae</taxon>
        <taxon>Diceros</taxon>
    </lineage>
</organism>
<sequence length="85" mass="9234">MDECVKGRGGQEVEGAWDRALGTGSYCPRMGAGGRAMRHEDEDSDWSSSLAAPDHGGTEWQYGASLSQGRPSVPNKFLGRPYESW</sequence>
<reference evidence="2 3" key="1">
    <citation type="journal article" date="2020" name="Mol. Biol. Evol.">
        <title>Interspecific Gene Flow and the Evolution of Specialization in Black and White Rhinoceros.</title>
        <authorList>
            <person name="Moodley Y."/>
            <person name="Westbury M.V."/>
            <person name="Russo I.M."/>
            <person name="Gopalakrishnan S."/>
            <person name="Rakotoarivelo A."/>
            <person name="Olsen R.A."/>
            <person name="Prost S."/>
            <person name="Tunstall T."/>
            <person name="Ryder O.A."/>
            <person name="Dalen L."/>
            <person name="Bruford M.W."/>
        </authorList>
    </citation>
    <scope>NUCLEOTIDE SEQUENCE [LARGE SCALE GENOMIC DNA]</scope>
    <source>
        <strain evidence="2">SBR-YM</strain>
        <tissue evidence="2">Skin</tissue>
    </source>
</reference>
<dbReference type="AlphaFoldDB" id="A0A7J7EU96"/>
<keyword evidence="3" id="KW-1185">Reference proteome</keyword>
<comment type="caution">
    <text evidence="2">The sequence shown here is derived from an EMBL/GenBank/DDBJ whole genome shotgun (WGS) entry which is preliminary data.</text>
</comment>
<dbReference type="Proteomes" id="UP000551758">
    <property type="component" value="Unassembled WGS sequence"/>
</dbReference>
<protein>
    <submittedName>
        <fullName evidence="2">Uncharacterized protein</fullName>
    </submittedName>
</protein>